<gene>
    <name evidence="1" type="ORF">J2W50_001751</name>
</gene>
<protein>
    <recommendedName>
        <fullName evidence="3">DUF3224 domain-containing protein</fullName>
    </recommendedName>
</protein>
<dbReference type="RefSeq" id="WP_310010204.1">
    <property type="nucleotide sequence ID" value="NZ_JAVDSJ010000002.1"/>
</dbReference>
<sequence length="122" mass="13733">MSAGEMYFQALEPQEWYSADAVIYRAVKSEGSVNLLYRGKIVDSGYTFEGKLTLQLTLSPQSIKAVYSGKYADGSVDTNKNFELVGRFRDTSFTSFEGKWTEIIEGSIADYDFFIEELAFGE</sequence>
<keyword evidence="2" id="KW-1185">Reference proteome</keyword>
<dbReference type="Proteomes" id="UP001260715">
    <property type="component" value="Unassembled WGS sequence"/>
</dbReference>
<proteinExistence type="predicted"/>
<evidence type="ECO:0008006" key="3">
    <source>
        <dbReference type="Google" id="ProtNLM"/>
    </source>
</evidence>
<evidence type="ECO:0000313" key="2">
    <source>
        <dbReference type="Proteomes" id="UP001260715"/>
    </source>
</evidence>
<dbReference type="EMBL" id="JAVDSJ010000002">
    <property type="protein sequence ID" value="MDR6583553.1"/>
    <property type="molecule type" value="Genomic_DNA"/>
</dbReference>
<reference evidence="1 2" key="1">
    <citation type="submission" date="2023-07" db="EMBL/GenBank/DDBJ databases">
        <title>Sorghum-associated microbial communities from plants grown in Nebraska, USA.</title>
        <authorList>
            <person name="Schachtman D."/>
        </authorList>
    </citation>
    <scope>NUCLEOTIDE SEQUENCE [LARGE SCALE GENOMIC DNA]</scope>
    <source>
        <strain evidence="1 2">596</strain>
    </source>
</reference>
<comment type="caution">
    <text evidence="1">The sequence shown here is derived from an EMBL/GenBank/DDBJ whole genome shotgun (WGS) entry which is preliminary data.</text>
</comment>
<name>A0ABU1PC94_9BURK</name>
<accession>A0ABU1PC94</accession>
<evidence type="ECO:0000313" key="1">
    <source>
        <dbReference type="EMBL" id="MDR6583553.1"/>
    </source>
</evidence>
<organism evidence="1 2">
    <name type="scientific">Herbaspirillum frisingense</name>
    <dbReference type="NCBI Taxonomy" id="92645"/>
    <lineage>
        <taxon>Bacteria</taxon>
        <taxon>Pseudomonadati</taxon>
        <taxon>Pseudomonadota</taxon>
        <taxon>Betaproteobacteria</taxon>
        <taxon>Burkholderiales</taxon>
        <taxon>Oxalobacteraceae</taxon>
        <taxon>Herbaspirillum</taxon>
    </lineage>
</organism>